<feature type="signal peptide" evidence="8">
    <location>
        <begin position="1"/>
        <end position="22"/>
    </location>
</feature>
<dbReference type="InterPro" id="IPR050271">
    <property type="entry name" value="UDP-glycosyltransferase"/>
</dbReference>
<evidence type="ECO:0000256" key="5">
    <source>
        <dbReference type="ARBA" id="ARBA00022729"/>
    </source>
</evidence>
<evidence type="ECO:0000256" key="7">
    <source>
        <dbReference type="SAM" id="Phobius"/>
    </source>
</evidence>
<keyword evidence="5 8" id="KW-0732">Signal</keyword>
<dbReference type="Gene3D" id="3.40.50.2000">
    <property type="entry name" value="Glycogen Phosphorylase B"/>
    <property type="match status" value="2"/>
</dbReference>
<dbReference type="PANTHER" id="PTHR48043:SF23">
    <property type="entry name" value="UDP-GLUCURONOSYLTRANSFERASE"/>
    <property type="match status" value="1"/>
</dbReference>
<keyword evidence="10" id="KW-1185">Reference proteome</keyword>
<feature type="non-terminal residue" evidence="9">
    <location>
        <position position="575"/>
    </location>
</feature>
<feature type="transmembrane region" description="Helical" evidence="7">
    <location>
        <begin position="533"/>
        <end position="561"/>
    </location>
</feature>
<dbReference type="PANTHER" id="PTHR48043">
    <property type="entry name" value="EG:EG0003.4 PROTEIN-RELATED"/>
    <property type="match status" value="1"/>
</dbReference>
<dbReference type="Pfam" id="PF00201">
    <property type="entry name" value="UDPGT"/>
    <property type="match status" value="2"/>
</dbReference>
<evidence type="ECO:0000256" key="3">
    <source>
        <dbReference type="ARBA" id="ARBA00022676"/>
    </source>
</evidence>
<keyword evidence="7" id="KW-0812">Transmembrane</keyword>
<comment type="caution">
    <text evidence="9">The sequence shown here is derived from an EMBL/GenBank/DDBJ whole genome shotgun (WGS) entry which is preliminary data.</text>
</comment>
<comment type="similarity">
    <text evidence="1">Belongs to the UDP-glycosyltransferase family.</text>
</comment>
<dbReference type="AlphaFoldDB" id="A0AAN4YWX6"/>
<evidence type="ECO:0000313" key="9">
    <source>
        <dbReference type="EMBL" id="GMR30502.1"/>
    </source>
</evidence>
<sequence length="575" mass="65204">NPSVVSMQIFNFLFPLVSLAESFKFLAYSPQFAVSHTNFIAKISGALVEAGHEVVIVAPRIHPSIRGALSKKARVIELPENEHTRGWYEAETRTMDNAWNSSILEFAMDARKVLAHQLDAANATIHYPGLVEQLREEKFDTAFSENPIGFGLFYLAGIERTALAVSFTNFECGYSLTQMPSAPSYVPSIMSPYGDRMSFFQRVVNTLTSLAFGLMFVSNSRLAQSIFDELTPGVALHDIVANNSLMFLNSEPLLDYPRPTVHRVIDIGGIAMATEAELLDEYWSSVLDRRNRTVILSFGTYIRASRMPEIYKTTIRNALSKFYDVTFIWKYENPDHNVSQGINNIVETTWLPQVALLNDPRLTAFITHGGQGSTLEAAYAGQCFTLFKTVGSVKNSYSFLSLRCYVYLERVYIMEGHARHMHFDFFTIFSGKPMLMMPTQGDQHRNAAMIKRAGLGEIMQFSDLEQDERLKEAIRDLLENEEYTIKAKHVAAMLKDRPISAKEKLVRNMEFLARYGPLRMLDHEGRNLNFIQYYLIDVFVFLAVITLAIVGLIGTCCFISCRFCSRKVHRKYVSL</sequence>
<evidence type="ECO:0000256" key="2">
    <source>
        <dbReference type="ARBA" id="ARBA00012544"/>
    </source>
</evidence>
<feature type="chain" id="PRO_5042849807" description="glucuronosyltransferase" evidence="8">
    <location>
        <begin position="23"/>
        <end position="575"/>
    </location>
</feature>
<name>A0AAN4YWX6_9BILA</name>
<organism evidence="9 10">
    <name type="scientific">Pristionchus mayeri</name>
    <dbReference type="NCBI Taxonomy" id="1317129"/>
    <lineage>
        <taxon>Eukaryota</taxon>
        <taxon>Metazoa</taxon>
        <taxon>Ecdysozoa</taxon>
        <taxon>Nematoda</taxon>
        <taxon>Chromadorea</taxon>
        <taxon>Rhabditida</taxon>
        <taxon>Rhabditina</taxon>
        <taxon>Diplogasteromorpha</taxon>
        <taxon>Diplogasteroidea</taxon>
        <taxon>Neodiplogasteridae</taxon>
        <taxon>Pristionchus</taxon>
    </lineage>
</organism>
<comment type="catalytic activity">
    <reaction evidence="6">
        <text>glucuronate acceptor + UDP-alpha-D-glucuronate = acceptor beta-D-glucuronoside + UDP + H(+)</text>
        <dbReference type="Rhea" id="RHEA:21032"/>
        <dbReference type="ChEBI" id="CHEBI:15378"/>
        <dbReference type="ChEBI" id="CHEBI:58052"/>
        <dbReference type="ChEBI" id="CHEBI:58223"/>
        <dbReference type="ChEBI" id="CHEBI:132367"/>
        <dbReference type="ChEBI" id="CHEBI:132368"/>
        <dbReference type="EC" id="2.4.1.17"/>
    </reaction>
</comment>
<dbReference type="SUPFAM" id="SSF53756">
    <property type="entry name" value="UDP-Glycosyltransferase/glycogen phosphorylase"/>
    <property type="match status" value="2"/>
</dbReference>
<dbReference type="EMBL" id="BTRK01000001">
    <property type="protein sequence ID" value="GMR30502.1"/>
    <property type="molecule type" value="Genomic_DNA"/>
</dbReference>
<protein>
    <recommendedName>
        <fullName evidence="2">glucuronosyltransferase</fullName>
        <ecNumber evidence="2">2.4.1.17</ecNumber>
    </recommendedName>
</protein>
<gene>
    <name evidence="9" type="ORF">PMAYCL1PPCAC_00697</name>
</gene>
<dbReference type="InterPro" id="IPR002213">
    <property type="entry name" value="UDP_glucos_trans"/>
</dbReference>
<keyword evidence="3" id="KW-0328">Glycosyltransferase</keyword>
<reference evidence="10" key="1">
    <citation type="submission" date="2022-10" db="EMBL/GenBank/DDBJ databases">
        <title>Genome assembly of Pristionchus species.</title>
        <authorList>
            <person name="Yoshida K."/>
            <person name="Sommer R.J."/>
        </authorList>
    </citation>
    <scope>NUCLEOTIDE SEQUENCE [LARGE SCALE GENOMIC DNA]</scope>
    <source>
        <strain evidence="10">RS5460</strain>
    </source>
</reference>
<evidence type="ECO:0000256" key="1">
    <source>
        <dbReference type="ARBA" id="ARBA00009995"/>
    </source>
</evidence>
<evidence type="ECO:0000313" key="10">
    <source>
        <dbReference type="Proteomes" id="UP001328107"/>
    </source>
</evidence>
<keyword evidence="7" id="KW-1133">Transmembrane helix</keyword>
<dbReference type="Proteomes" id="UP001328107">
    <property type="component" value="Unassembled WGS sequence"/>
</dbReference>
<feature type="non-terminal residue" evidence="9">
    <location>
        <position position="1"/>
    </location>
</feature>
<dbReference type="GO" id="GO:0015020">
    <property type="term" value="F:glucuronosyltransferase activity"/>
    <property type="evidence" value="ECO:0007669"/>
    <property type="project" value="UniProtKB-EC"/>
</dbReference>
<evidence type="ECO:0000256" key="8">
    <source>
        <dbReference type="SAM" id="SignalP"/>
    </source>
</evidence>
<keyword evidence="4" id="KW-0808">Transferase</keyword>
<evidence type="ECO:0000256" key="6">
    <source>
        <dbReference type="ARBA" id="ARBA00047475"/>
    </source>
</evidence>
<keyword evidence="7" id="KW-0472">Membrane</keyword>
<dbReference type="CDD" id="cd03784">
    <property type="entry name" value="GT1_Gtf-like"/>
    <property type="match status" value="1"/>
</dbReference>
<dbReference type="EC" id="2.4.1.17" evidence="2"/>
<accession>A0AAN4YWX6</accession>
<evidence type="ECO:0000256" key="4">
    <source>
        <dbReference type="ARBA" id="ARBA00022679"/>
    </source>
</evidence>
<proteinExistence type="inferred from homology"/>